<evidence type="ECO:0000313" key="1">
    <source>
        <dbReference type="EMBL" id="RMZ96373.1"/>
    </source>
</evidence>
<proteinExistence type="predicted"/>
<dbReference type="AlphaFoldDB" id="A0A3M7PBH7"/>
<dbReference type="Proteomes" id="UP000276133">
    <property type="component" value="Unassembled WGS sequence"/>
</dbReference>
<reference evidence="1 2" key="1">
    <citation type="journal article" date="2018" name="Sci. Rep.">
        <title>Genomic signatures of local adaptation to the degree of environmental predictability in rotifers.</title>
        <authorList>
            <person name="Franch-Gras L."/>
            <person name="Hahn C."/>
            <person name="Garcia-Roger E.M."/>
            <person name="Carmona M.J."/>
            <person name="Serra M."/>
            <person name="Gomez A."/>
        </authorList>
    </citation>
    <scope>NUCLEOTIDE SEQUENCE [LARGE SCALE GENOMIC DNA]</scope>
    <source>
        <strain evidence="1">HYR1</strain>
    </source>
</reference>
<gene>
    <name evidence="1" type="ORF">BpHYR1_007105</name>
</gene>
<dbReference type="EMBL" id="REGN01012256">
    <property type="protein sequence ID" value="RMZ96373.1"/>
    <property type="molecule type" value="Genomic_DNA"/>
</dbReference>
<protein>
    <submittedName>
        <fullName evidence="1">Uncharacterized protein</fullName>
    </submittedName>
</protein>
<keyword evidence="2" id="KW-1185">Reference proteome</keyword>
<sequence>SFRGLPERLRSETVPVSSYRFLVEEAHYGDTPNNLAILQSEELEKLIIKRKFFHDKYLKVDFIFMSSVIYQILNLSTDGWISPANNCMKKKFAIDLFLFHHRQEGLHVCDSLIKALKNYGLDEKVLDITTDNVRNMANGINYFKSIFSNFQIKI</sequence>
<evidence type="ECO:0000313" key="2">
    <source>
        <dbReference type="Proteomes" id="UP000276133"/>
    </source>
</evidence>
<accession>A0A3M7PBH7</accession>
<name>A0A3M7PBH7_BRAPC</name>
<feature type="non-terminal residue" evidence="1">
    <location>
        <position position="1"/>
    </location>
</feature>
<comment type="caution">
    <text evidence="1">The sequence shown here is derived from an EMBL/GenBank/DDBJ whole genome shotgun (WGS) entry which is preliminary data.</text>
</comment>
<organism evidence="1 2">
    <name type="scientific">Brachionus plicatilis</name>
    <name type="common">Marine rotifer</name>
    <name type="synonym">Brachionus muelleri</name>
    <dbReference type="NCBI Taxonomy" id="10195"/>
    <lineage>
        <taxon>Eukaryota</taxon>
        <taxon>Metazoa</taxon>
        <taxon>Spiralia</taxon>
        <taxon>Gnathifera</taxon>
        <taxon>Rotifera</taxon>
        <taxon>Eurotatoria</taxon>
        <taxon>Monogononta</taxon>
        <taxon>Pseudotrocha</taxon>
        <taxon>Ploima</taxon>
        <taxon>Brachionidae</taxon>
        <taxon>Brachionus</taxon>
    </lineage>
</organism>